<dbReference type="AlphaFoldDB" id="A8YI32"/>
<name>A8YI32_MICA7</name>
<accession>A8YI32</accession>
<sequence length="60" mass="6748">MVRSTLSPGGLYIRIHCTHQTQESQSSILLKISTTHVHRTNQKTETLGIFCLEVYCLGIC</sequence>
<protein>
    <submittedName>
        <fullName evidence="1">Similarity. Hypothetical start</fullName>
    </submittedName>
</protein>
<gene>
    <name evidence="1" type="ORF">IPF_2558</name>
</gene>
<evidence type="ECO:0000313" key="1">
    <source>
        <dbReference type="EMBL" id="CAO87407.1"/>
    </source>
</evidence>
<dbReference type="EMBL" id="AM778946">
    <property type="protein sequence ID" value="CAO87407.1"/>
    <property type="molecule type" value="Genomic_DNA"/>
</dbReference>
<reference evidence="1" key="1">
    <citation type="submission" date="2007-08" db="EMBL/GenBank/DDBJ databases">
        <authorList>
            <person name="Frangeul L."/>
        </authorList>
    </citation>
    <scope>NUCLEOTIDE SEQUENCE</scope>
    <source>
        <strain evidence="1">PCC 7806</strain>
    </source>
</reference>
<organism evidence="1">
    <name type="scientific">Microcystis aeruginosa (strain PCC 7806)</name>
    <dbReference type="NCBI Taxonomy" id="267872"/>
    <lineage>
        <taxon>Bacteria</taxon>
        <taxon>Bacillati</taxon>
        <taxon>Cyanobacteriota</taxon>
        <taxon>Cyanophyceae</taxon>
        <taxon>Oscillatoriophycideae</taxon>
        <taxon>Chroococcales</taxon>
        <taxon>Microcystaceae</taxon>
        <taxon>Microcystis</taxon>
    </lineage>
</organism>
<proteinExistence type="predicted"/>